<feature type="domain" description="HTH tetR-type" evidence="5">
    <location>
        <begin position="12"/>
        <end position="72"/>
    </location>
</feature>
<keyword evidence="2 4" id="KW-0238">DNA-binding</keyword>
<dbReference type="KEGG" id="mlz:F6J85_02075"/>
<dbReference type="Proteomes" id="UP000325516">
    <property type="component" value="Chromosome"/>
</dbReference>
<reference evidence="7" key="1">
    <citation type="submission" date="2019-09" db="EMBL/GenBank/DDBJ databases">
        <title>Mumia zhuanghuii sp. nov. isolated from the intestinal contents of plateau pika (Ochotona curzoniae) in the Qinghai-Tibet plateau of China.</title>
        <authorList>
            <person name="Tian Z."/>
        </authorList>
    </citation>
    <scope>NUCLEOTIDE SEQUENCE [LARGE SCALE GENOMIC DNA]</scope>
    <source>
        <strain evidence="7">L-031</strain>
    </source>
</reference>
<organism evidence="6 7">
    <name type="scientific">Microbacterium lushaniae</name>
    <dbReference type="NCBI Taxonomy" id="2614639"/>
    <lineage>
        <taxon>Bacteria</taxon>
        <taxon>Bacillati</taxon>
        <taxon>Actinomycetota</taxon>
        <taxon>Actinomycetes</taxon>
        <taxon>Micrococcales</taxon>
        <taxon>Microbacteriaceae</taxon>
        <taxon>Microbacterium</taxon>
    </lineage>
</organism>
<feature type="DNA-binding region" description="H-T-H motif" evidence="4">
    <location>
        <begin position="35"/>
        <end position="54"/>
    </location>
</feature>
<dbReference type="SUPFAM" id="SSF46689">
    <property type="entry name" value="Homeodomain-like"/>
    <property type="match status" value="1"/>
</dbReference>
<dbReference type="InterPro" id="IPR001647">
    <property type="entry name" value="HTH_TetR"/>
</dbReference>
<dbReference type="InterPro" id="IPR011075">
    <property type="entry name" value="TetR_C"/>
</dbReference>
<dbReference type="InterPro" id="IPR009057">
    <property type="entry name" value="Homeodomain-like_sf"/>
</dbReference>
<dbReference type="Pfam" id="PF00440">
    <property type="entry name" value="TetR_N"/>
    <property type="match status" value="1"/>
</dbReference>
<dbReference type="Pfam" id="PF16859">
    <property type="entry name" value="TetR_C_11"/>
    <property type="match status" value="1"/>
</dbReference>
<evidence type="ECO:0000259" key="5">
    <source>
        <dbReference type="PROSITE" id="PS50977"/>
    </source>
</evidence>
<dbReference type="PROSITE" id="PS50977">
    <property type="entry name" value="HTH_TETR_2"/>
    <property type="match status" value="1"/>
</dbReference>
<dbReference type="InterPro" id="IPR036271">
    <property type="entry name" value="Tet_transcr_reg_TetR-rel_C_sf"/>
</dbReference>
<protein>
    <submittedName>
        <fullName evidence="6">TetR/AcrR family transcriptional regulator</fullName>
    </submittedName>
</protein>
<dbReference type="SUPFAM" id="SSF48498">
    <property type="entry name" value="Tetracyclin repressor-like, C-terminal domain"/>
    <property type="match status" value="1"/>
</dbReference>
<evidence type="ECO:0000256" key="2">
    <source>
        <dbReference type="ARBA" id="ARBA00023125"/>
    </source>
</evidence>
<dbReference type="InterPro" id="IPR050109">
    <property type="entry name" value="HTH-type_TetR-like_transc_reg"/>
</dbReference>
<evidence type="ECO:0000256" key="1">
    <source>
        <dbReference type="ARBA" id="ARBA00023015"/>
    </source>
</evidence>
<dbReference type="GO" id="GO:0000976">
    <property type="term" value="F:transcription cis-regulatory region binding"/>
    <property type="evidence" value="ECO:0007669"/>
    <property type="project" value="TreeGrafter"/>
</dbReference>
<name>A0A5J6L0H5_9MICO</name>
<dbReference type="RefSeq" id="WP_150923641.1">
    <property type="nucleotide sequence ID" value="NZ_CP044232.1"/>
</dbReference>
<dbReference type="EMBL" id="CP044232">
    <property type="protein sequence ID" value="QEW02003.1"/>
    <property type="molecule type" value="Genomic_DNA"/>
</dbReference>
<dbReference type="AlphaFoldDB" id="A0A5J6L0H5"/>
<dbReference type="PRINTS" id="PR00455">
    <property type="entry name" value="HTHTETR"/>
</dbReference>
<dbReference type="Gene3D" id="1.10.357.10">
    <property type="entry name" value="Tetracycline Repressor, domain 2"/>
    <property type="match status" value="1"/>
</dbReference>
<evidence type="ECO:0000256" key="3">
    <source>
        <dbReference type="ARBA" id="ARBA00023163"/>
    </source>
</evidence>
<keyword evidence="3" id="KW-0804">Transcription</keyword>
<keyword evidence="7" id="KW-1185">Reference proteome</keyword>
<dbReference type="GO" id="GO:0003700">
    <property type="term" value="F:DNA-binding transcription factor activity"/>
    <property type="evidence" value="ECO:0007669"/>
    <property type="project" value="TreeGrafter"/>
</dbReference>
<proteinExistence type="predicted"/>
<dbReference type="PANTHER" id="PTHR30055:SF148">
    <property type="entry name" value="TETR-FAMILY TRANSCRIPTIONAL REGULATOR"/>
    <property type="match status" value="1"/>
</dbReference>
<evidence type="ECO:0000256" key="4">
    <source>
        <dbReference type="PROSITE-ProRule" id="PRU00335"/>
    </source>
</evidence>
<evidence type="ECO:0000313" key="6">
    <source>
        <dbReference type="EMBL" id="QEW02003.1"/>
    </source>
</evidence>
<evidence type="ECO:0000313" key="7">
    <source>
        <dbReference type="Proteomes" id="UP000325516"/>
    </source>
</evidence>
<dbReference type="PANTHER" id="PTHR30055">
    <property type="entry name" value="HTH-TYPE TRANSCRIPTIONAL REGULATOR RUTR"/>
    <property type="match status" value="1"/>
</dbReference>
<accession>A0A5J6L0H5</accession>
<sequence>MPLPRSGPVRSEAARQAILQATADLLAERGYDALTIEGIAARAQVGKQTIYRWWPSKGAVIAECLLEGKILPGRLLVPDTGDIRHDLSQWLTTVFALLGEDQGETLLRSLVAAAAENADTGRRLRDSLTGSGSVAGRLRSAIGTAPNLTTDTPVDELAEALSGAVILRALSREPLREPDLVRLLDAVLGR</sequence>
<keyword evidence="1" id="KW-0805">Transcription regulation</keyword>
<gene>
    <name evidence="6" type="ORF">F6J85_02075</name>
</gene>